<dbReference type="EMBL" id="QRDW01000003">
    <property type="protein sequence ID" value="RED51309.1"/>
    <property type="molecule type" value="Genomic_DNA"/>
</dbReference>
<dbReference type="InterPro" id="IPR011990">
    <property type="entry name" value="TPR-like_helical_dom_sf"/>
</dbReference>
<evidence type="ECO:0000313" key="3">
    <source>
        <dbReference type="EMBL" id="RED51309.1"/>
    </source>
</evidence>
<dbReference type="Pfam" id="PF14559">
    <property type="entry name" value="TPR_19"/>
    <property type="match status" value="1"/>
</dbReference>
<dbReference type="OrthoDB" id="9778733at2"/>
<keyword evidence="4" id="KW-1185">Reference proteome</keyword>
<dbReference type="PROSITE" id="PS50005">
    <property type="entry name" value="TPR"/>
    <property type="match status" value="3"/>
</dbReference>
<organism evidence="3 4">
    <name type="scientific">Aestuariispira insulae</name>
    <dbReference type="NCBI Taxonomy" id="1461337"/>
    <lineage>
        <taxon>Bacteria</taxon>
        <taxon>Pseudomonadati</taxon>
        <taxon>Pseudomonadota</taxon>
        <taxon>Alphaproteobacteria</taxon>
        <taxon>Rhodospirillales</taxon>
        <taxon>Kiloniellaceae</taxon>
        <taxon>Aestuariispira</taxon>
    </lineage>
</organism>
<name>A0A3D9HPC0_9PROT</name>
<protein>
    <submittedName>
        <fullName evidence="3">Tetratricopeptide repeat protein</fullName>
    </submittedName>
</protein>
<dbReference type="Proteomes" id="UP000256845">
    <property type="component" value="Unassembled WGS sequence"/>
</dbReference>
<sequence>MLSSFRAPGRAGALLLAQASDLTRRGKLDQAEKILSDLLAQNPRNAEVCNRLGGVFFLRHDLKQAKLLFRKAVKLEPNQAHFHANLGNVLAGQSLWKEAEKSYRTAMRLDPGDAGHVSGLASTMKKQGHYREAEILYQSALSMQPDDYEVNRNIAHLLLLLGRYREGWRQLESRWRLGTRPSEIAGMDKPLWDGSPLQGKTLLLHAEQGLGDSLQFARYIPLAVSSGARLIVRVQPELVKLLDIYSDVAEIGSLGGRLPEFDCHCPLMALPGRVFPDNPLAEYRPLSPEPTRAADLGEHR</sequence>
<feature type="repeat" description="TPR" evidence="1">
    <location>
        <begin position="46"/>
        <end position="79"/>
    </location>
</feature>
<reference evidence="3 4" key="1">
    <citation type="submission" date="2018-07" db="EMBL/GenBank/DDBJ databases">
        <title>Genomic Encyclopedia of Type Strains, Phase III (KMG-III): the genomes of soil and plant-associated and newly described type strains.</title>
        <authorList>
            <person name="Whitman W."/>
        </authorList>
    </citation>
    <scope>NUCLEOTIDE SEQUENCE [LARGE SCALE GENOMIC DNA]</scope>
    <source>
        <strain evidence="3 4">CECT 8488</strain>
    </source>
</reference>
<evidence type="ECO:0000256" key="1">
    <source>
        <dbReference type="PROSITE-ProRule" id="PRU00339"/>
    </source>
</evidence>
<dbReference type="InterPro" id="IPR019734">
    <property type="entry name" value="TPR_rpt"/>
</dbReference>
<dbReference type="SUPFAM" id="SSF48452">
    <property type="entry name" value="TPR-like"/>
    <property type="match status" value="1"/>
</dbReference>
<dbReference type="AlphaFoldDB" id="A0A3D9HPC0"/>
<dbReference type="Gene3D" id="1.25.40.10">
    <property type="entry name" value="Tetratricopeptide repeat domain"/>
    <property type="match status" value="2"/>
</dbReference>
<comment type="caution">
    <text evidence="3">The sequence shown here is derived from an EMBL/GenBank/DDBJ whole genome shotgun (WGS) entry which is preliminary data.</text>
</comment>
<accession>A0A3D9HPC0</accession>
<evidence type="ECO:0000256" key="2">
    <source>
        <dbReference type="SAM" id="MobiDB-lite"/>
    </source>
</evidence>
<keyword evidence="1" id="KW-0802">TPR repeat</keyword>
<dbReference type="PANTHER" id="PTHR44998:SF1">
    <property type="entry name" value="UDP-N-ACETYLGLUCOSAMINE--PEPTIDE N-ACETYLGLUCOSAMINYLTRANSFERASE 110 KDA SUBUNIT"/>
    <property type="match status" value="1"/>
</dbReference>
<feature type="repeat" description="TPR" evidence="1">
    <location>
        <begin position="114"/>
        <end position="147"/>
    </location>
</feature>
<proteinExistence type="predicted"/>
<dbReference type="RefSeq" id="WP_115936211.1">
    <property type="nucleotide sequence ID" value="NZ_QRDW01000003.1"/>
</dbReference>
<feature type="repeat" description="TPR" evidence="1">
    <location>
        <begin position="80"/>
        <end position="113"/>
    </location>
</feature>
<feature type="region of interest" description="Disordered" evidence="2">
    <location>
        <begin position="281"/>
        <end position="300"/>
    </location>
</feature>
<dbReference type="SMART" id="SM00028">
    <property type="entry name" value="TPR"/>
    <property type="match status" value="4"/>
</dbReference>
<dbReference type="Pfam" id="PF13432">
    <property type="entry name" value="TPR_16"/>
    <property type="match status" value="1"/>
</dbReference>
<dbReference type="PANTHER" id="PTHR44998">
    <property type="match status" value="1"/>
</dbReference>
<gene>
    <name evidence="3" type="ORF">DFP90_103109</name>
</gene>
<evidence type="ECO:0000313" key="4">
    <source>
        <dbReference type="Proteomes" id="UP000256845"/>
    </source>
</evidence>